<dbReference type="RefSeq" id="XP_045962377.1">
    <property type="nucleotide sequence ID" value="XM_046105332.1"/>
</dbReference>
<protein>
    <recommendedName>
        <fullName evidence="3">ABM domain-containing protein</fullName>
    </recommendedName>
</protein>
<gene>
    <name evidence="1" type="ORF">BKA67DRAFT_601685</name>
</gene>
<dbReference type="EMBL" id="JAGPXC010000002">
    <property type="protein sequence ID" value="KAH6658143.1"/>
    <property type="molecule type" value="Genomic_DNA"/>
</dbReference>
<accession>A0A9P9A1B0</accession>
<dbReference type="GeneID" id="70134223"/>
<name>A0A9P9A1B0_9PEZI</name>
<evidence type="ECO:0000313" key="1">
    <source>
        <dbReference type="EMBL" id="KAH6658143.1"/>
    </source>
</evidence>
<evidence type="ECO:0008006" key="3">
    <source>
        <dbReference type="Google" id="ProtNLM"/>
    </source>
</evidence>
<dbReference type="OrthoDB" id="5142818at2759"/>
<proteinExistence type="predicted"/>
<dbReference type="Gene3D" id="3.30.70.100">
    <property type="match status" value="1"/>
</dbReference>
<keyword evidence="2" id="KW-1185">Reference proteome</keyword>
<reference evidence="1" key="1">
    <citation type="journal article" date="2021" name="Nat. Commun.">
        <title>Genetic determinants of endophytism in the Arabidopsis root mycobiome.</title>
        <authorList>
            <person name="Mesny F."/>
            <person name="Miyauchi S."/>
            <person name="Thiergart T."/>
            <person name="Pickel B."/>
            <person name="Atanasova L."/>
            <person name="Karlsson M."/>
            <person name="Huettel B."/>
            <person name="Barry K.W."/>
            <person name="Haridas S."/>
            <person name="Chen C."/>
            <person name="Bauer D."/>
            <person name="Andreopoulos W."/>
            <person name="Pangilinan J."/>
            <person name="LaButti K."/>
            <person name="Riley R."/>
            <person name="Lipzen A."/>
            <person name="Clum A."/>
            <person name="Drula E."/>
            <person name="Henrissat B."/>
            <person name="Kohler A."/>
            <person name="Grigoriev I.V."/>
            <person name="Martin F.M."/>
            <person name="Hacquard S."/>
        </authorList>
    </citation>
    <scope>NUCLEOTIDE SEQUENCE</scope>
    <source>
        <strain evidence="1">MPI-SDFR-AT-0073</strain>
    </source>
</reference>
<dbReference type="Proteomes" id="UP000758603">
    <property type="component" value="Unassembled WGS sequence"/>
</dbReference>
<comment type="caution">
    <text evidence="1">The sequence shown here is derived from an EMBL/GenBank/DDBJ whole genome shotgun (WGS) entry which is preliminary data.</text>
</comment>
<sequence length="322" mass="37653">MARTKQTAKRVGKRLITWTRFHLPREQEWPMWSVDHADIHVGPLARVEGCCKASLGRMVENSEQAAYIIEWSTLDDLKNFQSSPACAEFLRNLPEYDNSQVSIESGSALRHLTFDDASSSLPPAPSRFLTFKHVTEAVTSQVEGRVTITAFLIPRKVDNIMTIWNDNFKSVFSYFIPRGSQFVTGRKGFWFKSLAIWFWVLTEDYWVEKNFGKLEQTQEDNEGRTIFCHFHLWPRKFGATPEHEEASAADPQARESWNQAIAQVMPPATAWEQERWDIREVPRFYPREPEWDPELPVEYQKEQKRLMEEYLQFHGFKVGERS</sequence>
<evidence type="ECO:0000313" key="2">
    <source>
        <dbReference type="Proteomes" id="UP000758603"/>
    </source>
</evidence>
<dbReference type="AlphaFoldDB" id="A0A9P9A1B0"/>
<organism evidence="1 2">
    <name type="scientific">Truncatella angustata</name>
    <dbReference type="NCBI Taxonomy" id="152316"/>
    <lineage>
        <taxon>Eukaryota</taxon>
        <taxon>Fungi</taxon>
        <taxon>Dikarya</taxon>
        <taxon>Ascomycota</taxon>
        <taxon>Pezizomycotina</taxon>
        <taxon>Sordariomycetes</taxon>
        <taxon>Xylariomycetidae</taxon>
        <taxon>Amphisphaeriales</taxon>
        <taxon>Sporocadaceae</taxon>
        <taxon>Truncatella</taxon>
    </lineage>
</organism>